<evidence type="ECO:0000313" key="2">
    <source>
        <dbReference type="EMBL" id="VEL35900.1"/>
    </source>
</evidence>
<dbReference type="EMBL" id="CAAALY010250944">
    <property type="protein sequence ID" value="VEL35900.1"/>
    <property type="molecule type" value="Genomic_DNA"/>
</dbReference>
<gene>
    <name evidence="2" type="ORF">PXEA_LOCUS29340</name>
</gene>
<evidence type="ECO:0000256" key="1">
    <source>
        <dbReference type="SAM" id="MobiDB-lite"/>
    </source>
</evidence>
<keyword evidence="3" id="KW-1185">Reference proteome</keyword>
<accession>A0A448XG01</accession>
<reference evidence="2" key="1">
    <citation type="submission" date="2018-11" db="EMBL/GenBank/DDBJ databases">
        <authorList>
            <consortium name="Pathogen Informatics"/>
        </authorList>
    </citation>
    <scope>NUCLEOTIDE SEQUENCE</scope>
</reference>
<dbReference type="AlphaFoldDB" id="A0A448XG01"/>
<feature type="compositionally biased region" description="Basic and acidic residues" evidence="1">
    <location>
        <begin position="168"/>
        <end position="178"/>
    </location>
</feature>
<feature type="region of interest" description="Disordered" evidence="1">
    <location>
        <begin position="132"/>
        <end position="185"/>
    </location>
</feature>
<proteinExistence type="predicted"/>
<evidence type="ECO:0000313" key="3">
    <source>
        <dbReference type="Proteomes" id="UP000784294"/>
    </source>
</evidence>
<protein>
    <submittedName>
        <fullName evidence="2">Uncharacterized protein</fullName>
    </submittedName>
</protein>
<dbReference type="Proteomes" id="UP000784294">
    <property type="component" value="Unassembled WGS sequence"/>
</dbReference>
<comment type="caution">
    <text evidence="2">The sequence shown here is derived from an EMBL/GenBank/DDBJ whole genome shotgun (WGS) entry which is preliminary data.</text>
</comment>
<sequence>MNLGADMRVDDHRDWSCGDTASEESIETSLSSGRLACRLLAEPAVQAAVSGPNVPAHTLAPPIAIISQIRAPCLPLSLAHSLFHSAFASSPTHSLSGRRFLLLSLSRHGSETYSFRPAIAYTQVNRKVSLASEHPKNAHHHRSPPTYRLTNQGDTRRQQKVAPASETRCGKTKDEEQQSLHPSRSLSRLESAFYRASNYKEDAIWQG</sequence>
<organism evidence="2 3">
    <name type="scientific">Protopolystoma xenopodis</name>
    <dbReference type="NCBI Taxonomy" id="117903"/>
    <lineage>
        <taxon>Eukaryota</taxon>
        <taxon>Metazoa</taxon>
        <taxon>Spiralia</taxon>
        <taxon>Lophotrochozoa</taxon>
        <taxon>Platyhelminthes</taxon>
        <taxon>Monogenea</taxon>
        <taxon>Polyopisthocotylea</taxon>
        <taxon>Polystomatidea</taxon>
        <taxon>Polystomatidae</taxon>
        <taxon>Protopolystoma</taxon>
    </lineage>
</organism>
<name>A0A448XG01_9PLAT</name>